<keyword evidence="1" id="KW-1185">Reference proteome</keyword>
<name>A0A1I7W6W2_HETBA</name>
<evidence type="ECO:0000313" key="2">
    <source>
        <dbReference type="WBParaSite" id="Hba_00362"/>
    </source>
</evidence>
<reference evidence="2" key="1">
    <citation type="submission" date="2016-11" db="UniProtKB">
        <authorList>
            <consortium name="WormBaseParasite"/>
        </authorList>
    </citation>
    <scope>IDENTIFICATION</scope>
</reference>
<organism evidence="1 2">
    <name type="scientific">Heterorhabditis bacteriophora</name>
    <name type="common">Entomopathogenic nematode worm</name>
    <dbReference type="NCBI Taxonomy" id="37862"/>
    <lineage>
        <taxon>Eukaryota</taxon>
        <taxon>Metazoa</taxon>
        <taxon>Ecdysozoa</taxon>
        <taxon>Nematoda</taxon>
        <taxon>Chromadorea</taxon>
        <taxon>Rhabditida</taxon>
        <taxon>Rhabditina</taxon>
        <taxon>Rhabditomorpha</taxon>
        <taxon>Strongyloidea</taxon>
        <taxon>Heterorhabditidae</taxon>
        <taxon>Heterorhabditis</taxon>
    </lineage>
</organism>
<evidence type="ECO:0000313" key="1">
    <source>
        <dbReference type="Proteomes" id="UP000095283"/>
    </source>
</evidence>
<dbReference type="AlphaFoldDB" id="A0A1I7W6W2"/>
<dbReference type="WBParaSite" id="Hba_00362">
    <property type="protein sequence ID" value="Hba_00362"/>
    <property type="gene ID" value="Hba_00362"/>
</dbReference>
<sequence>MLYAFFTILIYYKLSRQSEKIDSQFL</sequence>
<protein>
    <submittedName>
        <fullName evidence="2">Photosystem II protein M</fullName>
    </submittedName>
</protein>
<dbReference type="Proteomes" id="UP000095283">
    <property type="component" value="Unplaced"/>
</dbReference>
<accession>A0A1I7W6W2</accession>
<proteinExistence type="predicted"/>